<dbReference type="Proteomes" id="UP000703269">
    <property type="component" value="Unassembled WGS sequence"/>
</dbReference>
<evidence type="ECO:0000256" key="1">
    <source>
        <dbReference type="SAM" id="Phobius"/>
    </source>
</evidence>
<organism evidence="2 3">
    <name type="scientific">Phanerochaete sordida</name>
    <dbReference type="NCBI Taxonomy" id="48140"/>
    <lineage>
        <taxon>Eukaryota</taxon>
        <taxon>Fungi</taxon>
        <taxon>Dikarya</taxon>
        <taxon>Basidiomycota</taxon>
        <taxon>Agaricomycotina</taxon>
        <taxon>Agaricomycetes</taxon>
        <taxon>Polyporales</taxon>
        <taxon>Phanerochaetaceae</taxon>
        <taxon>Phanerochaete</taxon>
    </lineage>
</organism>
<sequence length="205" mass="22524">MQASFPDASAVQRKTLITREISVVGAASFAIAGIVGFIGFLVICVAFSSCYRRRIARHEADLLARVTTHKDAGRPQLWDIYLPGLEKTSEGRASTDWEQLLPLAMKVQTNSGKLIRTPLTLRQMPLVRPGCSVAAWFRPWPSRYPSRLAAADLTAAEVAILVAMPSPPAVCRRQAPLDIRTECAVGTSMLPYHRKSDPSIRRVIA</sequence>
<keyword evidence="1" id="KW-1133">Transmembrane helix</keyword>
<feature type="transmembrane region" description="Helical" evidence="1">
    <location>
        <begin position="23"/>
        <end position="47"/>
    </location>
</feature>
<accession>A0A9P3L8Y8</accession>
<gene>
    <name evidence="2" type="ORF">PsYK624_012450</name>
</gene>
<keyword evidence="3" id="KW-1185">Reference proteome</keyword>
<comment type="caution">
    <text evidence="2">The sequence shown here is derived from an EMBL/GenBank/DDBJ whole genome shotgun (WGS) entry which is preliminary data.</text>
</comment>
<reference evidence="2 3" key="1">
    <citation type="submission" date="2021-08" db="EMBL/GenBank/DDBJ databases">
        <title>Draft Genome Sequence of Phanerochaete sordida strain YK-624.</title>
        <authorList>
            <person name="Mori T."/>
            <person name="Dohra H."/>
            <person name="Suzuki T."/>
            <person name="Kawagishi H."/>
            <person name="Hirai H."/>
        </authorList>
    </citation>
    <scope>NUCLEOTIDE SEQUENCE [LARGE SCALE GENOMIC DNA]</scope>
    <source>
        <strain evidence="2 3">YK-624</strain>
    </source>
</reference>
<keyword evidence="1" id="KW-0812">Transmembrane</keyword>
<name>A0A9P3L8Y8_9APHY</name>
<evidence type="ECO:0000313" key="2">
    <source>
        <dbReference type="EMBL" id="GJE85167.1"/>
    </source>
</evidence>
<protein>
    <submittedName>
        <fullName evidence="2">Uncharacterized protein</fullName>
    </submittedName>
</protein>
<evidence type="ECO:0000313" key="3">
    <source>
        <dbReference type="Proteomes" id="UP000703269"/>
    </source>
</evidence>
<dbReference type="AlphaFoldDB" id="A0A9P3L8Y8"/>
<proteinExistence type="predicted"/>
<dbReference type="EMBL" id="BPQB01000002">
    <property type="protein sequence ID" value="GJE85167.1"/>
    <property type="molecule type" value="Genomic_DNA"/>
</dbReference>
<keyword evidence="1" id="KW-0472">Membrane</keyword>